<comment type="caution">
    <text evidence="1">The sequence shown here is derived from an EMBL/GenBank/DDBJ whole genome shotgun (WGS) entry which is preliminary data.</text>
</comment>
<gene>
    <name evidence="1" type="ORF">HOLleu_37248</name>
</gene>
<dbReference type="OrthoDB" id="8939918at2759"/>
<dbReference type="EMBL" id="JAIZAY010000020">
    <property type="protein sequence ID" value="KAJ8022370.1"/>
    <property type="molecule type" value="Genomic_DNA"/>
</dbReference>
<evidence type="ECO:0000313" key="1">
    <source>
        <dbReference type="EMBL" id="KAJ8022370.1"/>
    </source>
</evidence>
<reference evidence="1" key="1">
    <citation type="submission" date="2021-10" db="EMBL/GenBank/DDBJ databases">
        <title>Tropical sea cucumber genome reveals ecological adaptation and Cuvierian tubules defense mechanism.</title>
        <authorList>
            <person name="Chen T."/>
        </authorList>
    </citation>
    <scope>NUCLEOTIDE SEQUENCE</scope>
    <source>
        <strain evidence="1">Nanhai2018</strain>
        <tissue evidence="1">Muscle</tissue>
    </source>
</reference>
<dbReference type="AlphaFoldDB" id="A0A9Q1BD75"/>
<proteinExistence type="predicted"/>
<dbReference type="Proteomes" id="UP001152320">
    <property type="component" value="Chromosome 20"/>
</dbReference>
<name>A0A9Q1BD75_HOLLE</name>
<evidence type="ECO:0000313" key="2">
    <source>
        <dbReference type="Proteomes" id="UP001152320"/>
    </source>
</evidence>
<keyword evidence="2" id="KW-1185">Reference proteome</keyword>
<dbReference type="PANTHER" id="PTHR33332">
    <property type="entry name" value="REVERSE TRANSCRIPTASE DOMAIN-CONTAINING PROTEIN"/>
    <property type="match status" value="1"/>
</dbReference>
<sequence length="200" mass="23144">MFDPGMSMNAQVTNIVKAANFHLINISRARRFLTTEATKLAIHALVTSRLDYCNGILIGISNRLLTQLQYIQPTSARLITNRRKFDSITSELIQLHWLPVKQRIDFKILLLVYKALHNQTPGEITNMLQVNIRQRRLRSSCSSSHPLVEPHTSCVSFAERSFSVYDPKIWNKLPEYIKDSSYEIFKSLLKAHLFHEAYQQ</sequence>
<accession>A0A9Q1BD75</accession>
<organism evidence="1 2">
    <name type="scientific">Holothuria leucospilota</name>
    <name type="common">Black long sea cucumber</name>
    <name type="synonym">Mertensiothuria leucospilota</name>
    <dbReference type="NCBI Taxonomy" id="206669"/>
    <lineage>
        <taxon>Eukaryota</taxon>
        <taxon>Metazoa</taxon>
        <taxon>Echinodermata</taxon>
        <taxon>Eleutherozoa</taxon>
        <taxon>Echinozoa</taxon>
        <taxon>Holothuroidea</taxon>
        <taxon>Aspidochirotacea</taxon>
        <taxon>Aspidochirotida</taxon>
        <taxon>Holothuriidae</taxon>
        <taxon>Holothuria</taxon>
    </lineage>
</organism>
<protein>
    <submittedName>
        <fullName evidence="1">Uncharacterized protein</fullName>
    </submittedName>
</protein>